<accession>A0A8H7UKN2</accession>
<feature type="domain" description="Anaphase-promoting complex subunit 1 beta-sandwich" evidence="8">
    <location>
        <begin position="1672"/>
        <end position="1761"/>
    </location>
</feature>
<feature type="region of interest" description="Disordered" evidence="6">
    <location>
        <begin position="408"/>
        <end position="454"/>
    </location>
</feature>
<dbReference type="EMBL" id="JAEPQZ010000004">
    <property type="protein sequence ID" value="KAG2182379.1"/>
    <property type="molecule type" value="Genomic_DNA"/>
</dbReference>
<dbReference type="Pfam" id="PF12859">
    <property type="entry name" value="ANAPC1"/>
    <property type="match status" value="3"/>
</dbReference>
<dbReference type="Pfam" id="PF21282">
    <property type="entry name" value="APC1_3rd"/>
    <property type="match status" value="1"/>
</dbReference>
<dbReference type="GO" id="GO:0007091">
    <property type="term" value="P:metaphase/anaphase transition of mitotic cell cycle"/>
    <property type="evidence" value="ECO:0007669"/>
    <property type="project" value="TreeGrafter"/>
</dbReference>
<keyword evidence="3" id="KW-0677">Repeat</keyword>
<dbReference type="GO" id="GO:0051301">
    <property type="term" value="P:cell division"/>
    <property type="evidence" value="ECO:0007669"/>
    <property type="project" value="UniProtKB-KW"/>
</dbReference>
<evidence type="ECO:0000313" key="10">
    <source>
        <dbReference type="Proteomes" id="UP000654370"/>
    </source>
</evidence>
<evidence type="ECO:0000256" key="2">
    <source>
        <dbReference type="ARBA" id="ARBA00022618"/>
    </source>
</evidence>
<dbReference type="InterPro" id="IPR024990">
    <property type="entry name" value="Apc1"/>
</dbReference>
<proteinExistence type="inferred from homology"/>
<dbReference type="PANTHER" id="PTHR12827:SF3">
    <property type="entry name" value="ANAPHASE-PROMOTING COMPLEX SUBUNIT 1"/>
    <property type="match status" value="1"/>
</dbReference>
<comment type="caution">
    <text evidence="9">The sequence shown here is derived from an EMBL/GenBank/DDBJ whole genome shotgun (WGS) entry which is preliminary data.</text>
</comment>
<keyword evidence="2" id="KW-0132">Cell division</keyword>
<evidence type="ECO:0000256" key="3">
    <source>
        <dbReference type="ARBA" id="ARBA00022737"/>
    </source>
</evidence>
<evidence type="ECO:0000259" key="7">
    <source>
        <dbReference type="Pfam" id="PF12859"/>
    </source>
</evidence>
<dbReference type="InterPro" id="IPR048971">
    <property type="entry name" value="Apc1_3rd"/>
</dbReference>
<keyword evidence="4" id="KW-0498">Mitosis</keyword>
<evidence type="ECO:0000313" key="9">
    <source>
        <dbReference type="EMBL" id="KAG2182379.1"/>
    </source>
</evidence>
<gene>
    <name evidence="9" type="ORF">INT43_007309</name>
</gene>
<feature type="compositionally biased region" description="Pro residues" evidence="6">
    <location>
        <begin position="442"/>
        <end position="451"/>
    </location>
</feature>
<dbReference type="GO" id="GO:0005680">
    <property type="term" value="C:anaphase-promoting complex"/>
    <property type="evidence" value="ECO:0007669"/>
    <property type="project" value="InterPro"/>
</dbReference>
<feature type="domain" description="Anaphase-promoting complex subunit 1 N-terminal" evidence="7">
    <location>
        <begin position="345"/>
        <end position="479"/>
    </location>
</feature>
<name>A0A8H7UKN2_MORIS</name>
<dbReference type="OrthoDB" id="26401at2759"/>
<feature type="domain" description="Anaphase-promoting complex subunit 1 N-terminal" evidence="7">
    <location>
        <begin position="501"/>
        <end position="724"/>
    </location>
</feature>
<dbReference type="GO" id="GO:0060090">
    <property type="term" value="F:molecular adaptor activity"/>
    <property type="evidence" value="ECO:0007669"/>
    <property type="project" value="TreeGrafter"/>
</dbReference>
<reference evidence="9" key="1">
    <citation type="submission" date="2020-12" db="EMBL/GenBank/DDBJ databases">
        <title>Metabolic potential, ecology and presence of endohyphal bacteria is reflected in genomic diversity of Mucoromycotina.</title>
        <authorList>
            <person name="Muszewska A."/>
            <person name="Okrasinska A."/>
            <person name="Steczkiewicz K."/>
            <person name="Drgas O."/>
            <person name="Orlowska M."/>
            <person name="Perlinska-Lenart U."/>
            <person name="Aleksandrzak-Piekarczyk T."/>
            <person name="Szatraj K."/>
            <person name="Zielenkiewicz U."/>
            <person name="Pilsyk S."/>
            <person name="Malc E."/>
            <person name="Mieczkowski P."/>
            <person name="Kruszewska J.S."/>
            <person name="Biernat P."/>
            <person name="Pawlowska J."/>
        </authorList>
    </citation>
    <scope>NUCLEOTIDE SEQUENCE</scope>
    <source>
        <strain evidence="9">WA0000067209</strain>
    </source>
</reference>
<protein>
    <recommendedName>
        <fullName evidence="11">Anaphase-promoting complex subunit 1</fullName>
    </recommendedName>
</protein>
<dbReference type="GO" id="GO:0070979">
    <property type="term" value="P:protein K11-linked ubiquitination"/>
    <property type="evidence" value="ECO:0007669"/>
    <property type="project" value="TreeGrafter"/>
</dbReference>
<organism evidence="9 10">
    <name type="scientific">Mortierella isabellina</name>
    <name type="common">Filamentous fungus</name>
    <name type="synonym">Umbelopsis isabellina</name>
    <dbReference type="NCBI Taxonomy" id="91625"/>
    <lineage>
        <taxon>Eukaryota</taxon>
        <taxon>Fungi</taxon>
        <taxon>Fungi incertae sedis</taxon>
        <taxon>Mucoromycota</taxon>
        <taxon>Mucoromycotina</taxon>
        <taxon>Umbelopsidomycetes</taxon>
        <taxon>Umbelopsidales</taxon>
        <taxon>Umbelopsidaceae</taxon>
        <taxon>Umbelopsis</taxon>
    </lineage>
</organism>
<dbReference type="Proteomes" id="UP000654370">
    <property type="component" value="Unassembled WGS sequence"/>
</dbReference>
<evidence type="ECO:0008006" key="11">
    <source>
        <dbReference type="Google" id="ProtNLM"/>
    </source>
</evidence>
<dbReference type="GO" id="GO:0031145">
    <property type="term" value="P:anaphase-promoting complex-dependent catabolic process"/>
    <property type="evidence" value="ECO:0007669"/>
    <property type="project" value="TreeGrafter"/>
</dbReference>
<dbReference type="InterPro" id="IPR049255">
    <property type="entry name" value="Apc1_N"/>
</dbReference>
<feature type="domain" description="Anaphase-promoting complex subunit 1 N-terminal" evidence="7">
    <location>
        <begin position="94"/>
        <end position="291"/>
    </location>
</feature>
<evidence type="ECO:0000256" key="6">
    <source>
        <dbReference type="SAM" id="MobiDB-lite"/>
    </source>
</evidence>
<evidence type="ECO:0000256" key="4">
    <source>
        <dbReference type="ARBA" id="ARBA00022776"/>
    </source>
</evidence>
<dbReference type="InterPro" id="IPR011989">
    <property type="entry name" value="ARM-like"/>
</dbReference>
<evidence type="ECO:0000259" key="8">
    <source>
        <dbReference type="Pfam" id="PF21282"/>
    </source>
</evidence>
<keyword evidence="5" id="KW-0131">Cell cycle</keyword>
<evidence type="ECO:0000256" key="5">
    <source>
        <dbReference type="ARBA" id="ARBA00023306"/>
    </source>
</evidence>
<dbReference type="Gene3D" id="1.25.10.10">
    <property type="entry name" value="Leucine-rich Repeat Variant"/>
    <property type="match status" value="2"/>
</dbReference>
<keyword evidence="10" id="KW-1185">Reference proteome</keyword>
<sequence>MVLKVQAIKAFEPRGERYVRHNPHLADNVGSFEEVDFTAFLLSNEHATKTEPKPHNTPFYNISCSGKKQRNFSNESKREGAKTNNQYQVLEPLNAEIDEELYIIGSTLVWSQDDRVVKSFNFDHERQHISTALFGWFPYDESWPTPESLDVQGLQFRQTSQLATASIDPQRKLSSAVIESNQNYQSPLKRRYTDNGFDHANILDRGSFHGEYSFSYSSKKSKSDLARPVLTLDGNYDKRKIQKAVCIVLKDIAKIHFVSGYTFSVHLPFPIHTGRAMDIGVILEKRQDHKETKSLTQGGNVVNAPFLVLIHPREEPTVLYVTDGISLDVAKTELRLIEPVSPLTDNNQELRYISTGEWGKNESRLLVTYHKKEMSHYIWRYVSHVYDHSTSSKEQESSTLARKEDLIRAANEGYRSPTTTPVKQTGKRNIRKATNAGLTSTPPKPTTPPPLTRKDSFVQYHDDLSSETDFLHTSEYADSSIERRNHCGAYVELLWSEKRTTRYALGRDMDKKTSVFMAHDLDGSELICIFDKHNNILTGINVTALVNVRKGRGVKAFEMKASAAVPIMSTRTECFDILLLQEGQIKLWIGSGTHLVDISLPDNIADSDTDVNLSVEKSSQRRFRTLVRQLSISEESLFATDLKDAVYNKVNVVLTNSRTYRITVDFSPKTVIIQDCLTALSYALPINMFQYIRQRFMWHCSLRGQSCSDMDTADAEWDDFVSAILCFMYKDAKVREELAQALHRFNEKDQGHSLQETTTLDMVSNLRLGIPTQLLVDGIPAANLSQHNQTRVEKWILNSLESCEQRLPEEYLLANISSVLLALHILWEDLRLDKYRVQDNRNLGLFLHQLVTMQQWKQWSVYYSDHGIDQPTFSHPAIMVDQQDSILKNFPPNFTAWVHEQLQGVDSSRGQLPPFLMPQDVFPYPGMVANPSRRKKSLCPTIQKLSLFFNAYSDPLRDSSSVVLLLIAEDYRQSDLAKLPTEISKPLYDLLESYMLRPPLDWPMEAYLLIGRNDIAEQMKGVKSTFISEMGIGAKSINSRKTTHAIIEEALAFENENKPQQYEEIPSKNIQMMRFGHTGLIENLRDMLDSSVVSEITCLCQSVCLTSSISFIIFLSDEDLAIEHQTYLTNLSHRTLALALGRGILSFGTCTPDPTKAFPIPGLVLTTKVLPMRTVVQFDTASLPKDYLDWPSFHNGVAAGMRIAPDVPVNGSWILYNKPEELNPEHGGFLLALGLTGHLRRLPLVDWYRYLTENCDLASAGFILGVAAAYCGSRDGKVTKLLSMHLPSLLPLDSTDLGHSHLTQTTCILGIGLVYMGSCDRRMAAVMVEEIGRSNDILPEQATKYHPESRSLTAGFALGFITLGLGDNAIGLADLGMKESLFGFMDEKLALPNATGIHTSKTNRSGRRINLDVTAPGAMVAIGLMYLKTEDVRVAEKIGLPDTLPMLDYIRPDFLLLRVLSRNLIMWSQIKASENWINDQLPEFIKSALNDQVVESDEFWASHCDMEVLQQAACNIITGCCVSIGLRYAGSRNEKAFKCLLEKFDYFAKRSQSSAANFQQKITRSLMKACRDIVATAAAMVMAGTGNQELHERLSVLHERVGPDVTYGSHMAIHMASGLLFIGGGKYTLGTSNLAIATLLCSFYPFFPTAADDNMYHLQAFRHLWALALECRWLIPREIESDKPCQLPLTLTVFDDDPSVSLSTRKHKDISVVAPLVVPDFGLIKSIKVDSPRYWPIIINMQEHPQCAKNIIRNGILYVKRKPGHEAYDSDPKGRRSVK</sequence>
<comment type="similarity">
    <text evidence="1">Belongs to the APC1 family.</text>
</comment>
<dbReference type="PANTHER" id="PTHR12827">
    <property type="entry name" value="MEIOTIC CHECKPOINT REGULATOR TSG24 FAMILY MEMBER"/>
    <property type="match status" value="1"/>
</dbReference>
<evidence type="ECO:0000256" key="1">
    <source>
        <dbReference type="ARBA" id="ARBA00010547"/>
    </source>
</evidence>